<dbReference type="PIRSF" id="PIRSF000429">
    <property type="entry name" value="Ac-CoA_Ac_transf"/>
    <property type="match status" value="1"/>
</dbReference>
<dbReference type="EMBL" id="LR699119">
    <property type="protein sequence ID" value="VVC76058.1"/>
    <property type="molecule type" value="Genomic_DNA"/>
</dbReference>
<dbReference type="PANTHER" id="PTHR42689">
    <property type="entry name" value="ACETYL-COA ACYLTRANSFERASE FADA2 (3-KETOACYL-COA THIOLASE) (BETA-KETOTHIOLASE)-RELATED"/>
    <property type="match status" value="1"/>
</dbReference>
<dbReference type="InterPro" id="IPR020617">
    <property type="entry name" value="Thiolase_C"/>
</dbReference>
<feature type="active site" description="Acyl-thioester intermediate" evidence="4">
    <location>
        <position position="90"/>
    </location>
</feature>
<organism evidence="8 9">
    <name type="scientific">Aquicella siphonis</name>
    <dbReference type="NCBI Taxonomy" id="254247"/>
    <lineage>
        <taxon>Bacteria</taxon>
        <taxon>Pseudomonadati</taxon>
        <taxon>Pseudomonadota</taxon>
        <taxon>Gammaproteobacteria</taxon>
        <taxon>Legionellales</taxon>
        <taxon>Coxiellaceae</taxon>
        <taxon>Aquicella</taxon>
    </lineage>
</organism>
<sequence>MKTRPVFIAGSARTPFVKSLTSYAEITTQDLMTAALQALVTQLHLDGKILGDVGLGAVINSSLNWNLARESVLGTTLDPHTPAYTLQRACGTSLETTLQIALKIANYQMENGIAGGVDSNSDMPIMIQKSLAQKLLALKNAASFSDKMKALAALRPADLKPIYPAVVEPRTGLSMGEHCEKMVKEWKISRAEQDELALLSHQNGVKAYEEGFYDGLVFEFMGLKRDGLLRTDTSLEKLASLKTVFDTTEAGTLTAGNSSPLTDGAAAVFLASEESAKAWNLDLLARFVDAQVAAVDFVHGEGLLMAPTIAVSELLKRNQLTLQDFDYYEIHEAFAGQVLCTLKAWESADYCKRILNRDNPLGAIDRNRMNIKGGSVALGHPFAATGARIVGSLAKMLRQKGSGKGLISICTAGGMGVAAILEAV</sequence>
<dbReference type="InterPro" id="IPR020613">
    <property type="entry name" value="Thiolase_CS"/>
</dbReference>
<dbReference type="Gene3D" id="3.40.47.10">
    <property type="match status" value="1"/>
</dbReference>
<feature type="domain" description="Thiolase C-terminal" evidence="7">
    <location>
        <begin position="283"/>
        <end position="422"/>
    </location>
</feature>
<dbReference type="InterPro" id="IPR016039">
    <property type="entry name" value="Thiolase-like"/>
</dbReference>
<gene>
    <name evidence="8" type="primary">fadI</name>
    <name evidence="8" type="ORF">AQUSIP_13600</name>
</gene>
<dbReference type="InterPro" id="IPR020610">
    <property type="entry name" value="Thiolase_AS"/>
</dbReference>
<accession>A0A5E4PHP8</accession>
<evidence type="ECO:0000256" key="2">
    <source>
        <dbReference type="ARBA" id="ARBA00022679"/>
    </source>
</evidence>
<dbReference type="PROSITE" id="PS00737">
    <property type="entry name" value="THIOLASE_2"/>
    <property type="match status" value="1"/>
</dbReference>
<protein>
    <submittedName>
        <fullName evidence="8">3-ketoacyl-CoA thiolase</fullName>
    </submittedName>
</protein>
<evidence type="ECO:0000259" key="6">
    <source>
        <dbReference type="Pfam" id="PF00108"/>
    </source>
</evidence>
<evidence type="ECO:0000313" key="8">
    <source>
        <dbReference type="EMBL" id="VVC76058.1"/>
    </source>
</evidence>
<dbReference type="AlphaFoldDB" id="A0A5E4PHP8"/>
<dbReference type="Proteomes" id="UP000324194">
    <property type="component" value="Chromosome 1"/>
</dbReference>
<dbReference type="Pfam" id="PF00108">
    <property type="entry name" value="Thiolase_N"/>
    <property type="match status" value="1"/>
</dbReference>
<evidence type="ECO:0000256" key="1">
    <source>
        <dbReference type="ARBA" id="ARBA00010982"/>
    </source>
</evidence>
<dbReference type="InterPro" id="IPR020616">
    <property type="entry name" value="Thiolase_N"/>
</dbReference>
<keyword evidence="2 5" id="KW-0808">Transferase</keyword>
<dbReference type="GO" id="GO:0003988">
    <property type="term" value="F:acetyl-CoA C-acyltransferase activity"/>
    <property type="evidence" value="ECO:0007669"/>
    <property type="project" value="UniProtKB-ARBA"/>
</dbReference>
<feature type="active site" description="Proton acceptor" evidence="4">
    <location>
        <position position="410"/>
    </location>
</feature>
<dbReference type="Pfam" id="PF02803">
    <property type="entry name" value="Thiolase_C"/>
    <property type="match status" value="1"/>
</dbReference>
<evidence type="ECO:0000259" key="7">
    <source>
        <dbReference type="Pfam" id="PF02803"/>
    </source>
</evidence>
<evidence type="ECO:0000313" key="9">
    <source>
        <dbReference type="Proteomes" id="UP000324194"/>
    </source>
</evidence>
<evidence type="ECO:0000256" key="3">
    <source>
        <dbReference type="ARBA" id="ARBA00023315"/>
    </source>
</evidence>
<dbReference type="KEGG" id="asip:AQUSIP_13600"/>
<dbReference type="PANTHER" id="PTHR42689:SF1">
    <property type="entry name" value="ACETYL-COA ACYLTRANSFERASE FADA2 (3-KETOACYL-COA THIOLASE) (BETA-KETOTHIOLASE)-RELATED"/>
    <property type="match status" value="1"/>
</dbReference>
<dbReference type="InterPro" id="IPR002155">
    <property type="entry name" value="Thiolase"/>
</dbReference>
<dbReference type="CDD" id="cd00751">
    <property type="entry name" value="thiolase"/>
    <property type="match status" value="1"/>
</dbReference>
<dbReference type="PROSITE" id="PS00099">
    <property type="entry name" value="THIOLASE_3"/>
    <property type="match status" value="1"/>
</dbReference>
<dbReference type="RefSeq" id="WP_148339310.1">
    <property type="nucleotide sequence ID" value="NZ_LR699119.1"/>
</dbReference>
<dbReference type="NCBIfam" id="TIGR01930">
    <property type="entry name" value="AcCoA-C-Actrans"/>
    <property type="match status" value="1"/>
</dbReference>
<keyword evidence="9" id="KW-1185">Reference proteome</keyword>
<keyword evidence="3 5" id="KW-0012">Acyltransferase</keyword>
<feature type="active site" description="Proton acceptor" evidence="4">
    <location>
        <position position="380"/>
    </location>
</feature>
<name>A0A5E4PHP8_9COXI</name>
<proteinExistence type="inferred from homology"/>
<dbReference type="GO" id="GO:0005829">
    <property type="term" value="C:cytosol"/>
    <property type="evidence" value="ECO:0007669"/>
    <property type="project" value="TreeGrafter"/>
</dbReference>
<feature type="domain" description="Thiolase N-terminal" evidence="6">
    <location>
        <begin position="6"/>
        <end position="274"/>
    </location>
</feature>
<dbReference type="SUPFAM" id="SSF53901">
    <property type="entry name" value="Thiolase-like"/>
    <property type="match status" value="2"/>
</dbReference>
<dbReference type="NCBIfam" id="NF006740">
    <property type="entry name" value="PRK09268.1"/>
    <property type="match status" value="1"/>
</dbReference>
<dbReference type="InterPro" id="IPR050521">
    <property type="entry name" value="3-ketoacyl-CoA_Thiolase"/>
</dbReference>
<comment type="similarity">
    <text evidence="1 5">Belongs to the thiolase-like superfamily. Thiolase family.</text>
</comment>
<dbReference type="OrthoDB" id="1402717at2"/>
<evidence type="ECO:0000256" key="5">
    <source>
        <dbReference type="RuleBase" id="RU003557"/>
    </source>
</evidence>
<evidence type="ECO:0000256" key="4">
    <source>
        <dbReference type="PIRSR" id="PIRSR000429-1"/>
    </source>
</evidence>
<reference evidence="8 9" key="1">
    <citation type="submission" date="2019-08" db="EMBL/GenBank/DDBJ databases">
        <authorList>
            <person name="Guy L."/>
        </authorList>
    </citation>
    <scope>NUCLEOTIDE SEQUENCE [LARGE SCALE GENOMIC DNA]</scope>
    <source>
        <strain evidence="8 9">SGT-108</strain>
    </source>
</reference>